<evidence type="ECO:0000313" key="2">
    <source>
        <dbReference type="Proteomes" id="UP000325315"/>
    </source>
</evidence>
<dbReference type="AlphaFoldDB" id="A0A5B6UFI8"/>
<keyword evidence="2" id="KW-1185">Reference proteome</keyword>
<evidence type="ECO:0000313" key="1">
    <source>
        <dbReference type="EMBL" id="KAA3456028.1"/>
    </source>
</evidence>
<dbReference type="EMBL" id="SMMG02000012">
    <property type="protein sequence ID" value="KAA3456028.1"/>
    <property type="molecule type" value="Genomic_DNA"/>
</dbReference>
<comment type="caution">
    <text evidence="1">The sequence shown here is derived from an EMBL/GenBank/DDBJ whole genome shotgun (WGS) entry which is preliminary data.</text>
</comment>
<keyword evidence="1" id="KW-0675">Receptor</keyword>
<reference evidence="2" key="1">
    <citation type="journal article" date="2019" name="Plant Biotechnol. J.">
        <title>Genome sequencing of the Australian wild diploid species Gossypium australe highlights disease resistance and delayed gland morphogenesis.</title>
        <authorList>
            <person name="Cai Y."/>
            <person name="Cai X."/>
            <person name="Wang Q."/>
            <person name="Wang P."/>
            <person name="Zhang Y."/>
            <person name="Cai C."/>
            <person name="Xu Y."/>
            <person name="Wang K."/>
            <person name="Zhou Z."/>
            <person name="Wang C."/>
            <person name="Geng S."/>
            <person name="Li B."/>
            <person name="Dong Q."/>
            <person name="Hou Y."/>
            <person name="Wang H."/>
            <person name="Ai P."/>
            <person name="Liu Z."/>
            <person name="Yi F."/>
            <person name="Sun M."/>
            <person name="An G."/>
            <person name="Cheng J."/>
            <person name="Zhang Y."/>
            <person name="Shi Q."/>
            <person name="Xie Y."/>
            <person name="Shi X."/>
            <person name="Chang Y."/>
            <person name="Huang F."/>
            <person name="Chen Y."/>
            <person name="Hong S."/>
            <person name="Mi L."/>
            <person name="Sun Q."/>
            <person name="Zhang L."/>
            <person name="Zhou B."/>
            <person name="Peng R."/>
            <person name="Zhang X."/>
            <person name="Liu F."/>
        </authorList>
    </citation>
    <scope>NUCLEOTIDE SEQUENCE [LARGE SCALE GENOMIC DNA]</scope>
    <source>
        <strain evidence="2">cv. PA1801</strain>
    </source>
</reference>
<protein>
    <submittedName>
        <fullName evidence="1">Wall-associated receptor kinase-like 8</fullName>
    </submittedName>
</protein>
<proteinExistence type="predicted"/>
<dbReference type="OrthoDB" id="939951at2759"/>
<organism evidence="1 2">
    <name type="scientific">Gossypium australe</name>
    <dbReference type="NCBI Taxonomy" id="47621"/>
    <lineage>
        <taxon>Eukaryota</taxon>
        <taxon>Viridiplantae</taxon>
        <taxon>Streptophyta</taxon>
        <taxon>Embryophyta</taxon>
        <taxon>Tracheophyta</taxon>
        <taxon>Spermatophyta</taxon>
        <taxon>Magnoliopsida</taxon>
        <taxon>eudicotyledons</taxon>
        <taxon>Gunneridae</taxon>
        <taxon>Pentapetalae</taxon>
        <taxon>rosids</taxon>
        <taxon>malvids</taxon>
        <taxon>Malvales</taxon>
        <taxon>Malvaceae</taxon>
        <taxon>Malvoideae</taxon>
        <taxon>Gossypium</taxon>
    </lineage>
</organism>
<keyword evidence="1" id="KW-0808">Transferase</keyword>
<dbReference type="PANTHER" id="PTHR33491">
    <property type="entry name" value="OSJNBA0016N04.9 PROTEIN"/>
    <property type="match status" value="1"/>
</dbReference>
<accession>A0A5B6UFI8</accession>
<dbReference type="GO" id="GO:0016301">
    <property type="term" value="F:kinase activity"/>
    <property type="evidence" value="ECO:0007669"/>
    <property type="project" value="UniProtKB-KW"/>
</dbReference>
<name>A0A5B6UFI8_9ROSI</name>
<dbReference type="Proteomes" id="UP000325315">
    <property type="component" value="Unassembled WGS sequence"/>
</dbReference>
<gene>
    <name evidence="1" type="ORF">EPI10_018987</name>
</gene>
<sequence>MHLADFAIYFLFADPAGCNRPGLGLINFNIYKVEKCGNVSFHYPFSKENHDNSNDWFKVICIKKDVPFLNINGMNLQLLNFDFWSGTVTVNHPISYSNCRKNHHNGMSLNLTGTRFYYSDFRNSFWSSGCGNLVTIFGNGTNNLIGGFLQPSCRINNKTSSIVSCPLIIPMGLSSFFANMSNMVDSSDYRRKRSCEFVSLISNDHYSYIDDFDIRKRTHVPMQLQWSTPISGECYLNYSSKTSCISNGDQYCWSMLSSIHLCVCYKDTSDTSYLRSCKGGKCDIYKYCNILCLNTPSNYCSPKSCPPHYEYNNTGFLCQRKIQAQNAPNLRSIIVGT</sequence>
<keyword evidence="1" id="KW-0418">Kinase</keyword>